<feature type="transmembrane region" description="Helical" evidence="1">
    <location>
        <begin position="99"/>
        <end position="116"/>
    </location>
</feature>
<organism evidence="3 5">
    <name type="scientific">Anaerotignum propionicum DSM 1682</name>
    <dbReference type="NCBI Taxonomy" id="991789"/>
    <lineage>
        <taxon>Bacteria</taxon>
        <taxon>Bacillati</taxon>
        <taxon>Bacillota</taxon>
        <taxon>Clostridia</taxon>
        <taxon>Lachnospirales</taxon>
        <taxon>Anaerotignaceae</taxon>
        <taxon>Anaerotignum</taxon>
    </lineage>
</organism>
<dbReference type="Proteomes" id="UP000184204">
    <property type="component" value="Unassembled WGS sequence"/>
</dbReference>
<proteinExistence type="predicted"/>
<keyword evidence="1" id="KW-0472">Membrane</keyword>
<dbReference type="InterPro" id="IPR007359">
    <property type="entry name" value="SigmaE_reg_RseC_MucC"/>
</dbReference>
<reference evidence="5" key="3">
    <citation type="submission" date="2016-11" db="EMBL/GenBank/DDBJ databases">
        <authorList>
            <person name="Jaros S."/>
            <person name="Januszkiewicz K."/>
            <person name="Wedrychowicz H."/>
        </authorList>
    </citation>
    <scope>NUCLEOTIDE SEQUENCE [LARGE SCALE GENOMIC DNA]</scope>
    <source>
        <strain evidence="5">DSM 1682</strain>
    </source>
</reference>
<dbReference type="InterPro" id="IPR026268">
    <property type="entry name" value="RseC"/>
</dbReference>
<dbReference type="PANTHER" id="PTHR35867:SF1">
    <property type="entry name" value="PROTEIN RSEC"/>
    <property type="match status" value="1"/>
</dbReference>
<dbReference type="OrthoDB" id="307768at2"/>
<gene>
    <name evidence="2" type="ORF">CPRO_23670</name>
    <name evidence="3" type="ORF">SAMN02745151_02290</name>
</gene>
<evidence type="ECO:0000313" key="4">
    <source>
        <dbReference type="Proteomes" id="UP000068026"/>
    </source>
</evidence>
<dbReference type="Pfam" id="PF04246">
    <property type="entry name" value="RseC_MucC"/>
    <property type="match status" value="1"/>
</dbReference>
<keyword evidence="1" id="KW-1133">Transmembrane helix</keyword>
<reference evidence="3" key="4">
    <citation type="submission" date="2016-11" db="EMBL/GenBank/DDBJ databases">
        <authorList>
            <person name="Varghese N."/>
            <person name="Submissions S."/>
        </authorList>
    </citation>
    <scope>NUCLEOTIDE SEQUENCE</scope>
    <source>
        <strain evidence="3">DSM 1682</strain>
    </source>
</reference>
<dbReference type="KEGG" id="cpro:CPRO_23670"/>
<protein>
    <submittedName>
        <fullName evidence="3">Positive regulator of sigma(E), RseC/MucC</fullName>
    </submittedName>
</protein>
<evidence type="ECO:0000313" key="5">
    <source>
        <dbReference type="Proteomes" id="UP000184204"/>
    </source>
</evidence>
<evidence type="ECO:0000313" key="2">
    <source>
        <dbReference type="EMBL" id="AMJ41934.1"/>
    </source>
</evidence>
<keyword evidence="1" id="KW-0812">Transmembrane</keyword>
<evidence type="ECO:0000313" key="3">
    <source>
        <dbReference type="EMBL" id="SHE94631.1"/>
    </source>
</evidence>
<dbReference type="EMBL" id="FQUA01000011">
    <property type="protein sequence ID" value="SHE94631.1"/>
    <property type="molecule type" value="Genomic_DNA"/>
</dbReference>
<dbReference type="RefSeq" id="WP_066051951.1">
    <property type="nucleotide sequence ID" value="NZ_CP014223.1"/>
</dbReference>
<dbReference type="PIRSF" id="PIRSF004923">
    <property type="entry name" value="RseC"/>
    <property type="match status" value="1"/>
</dbReference>
<reference evidence="4" key="2">
    <citation type="submission" date="2016-01" db="EMBL/GenBank/DDBJ databases">
        <authorList>
            <person name="Poehlein A."/>
            <person name="Schlien K."/>
            <person name="Gottschalk G."/>
            <person name="Buckel W."/>
            <person name="Daniel R."/>
        </authorList>
    </citation>
    <scope>NUCLEOTIDE SEQUENCE [LARGE SCALE GENOMIC DNA]</scope>
    <source>
        <strain evidence="4">X2</strain>
    </source>
</reference>
<accession>A0A0X8VDC8</accession>
<keyword evidence="4" id="KW-1185">Reference proteome</keyword>
<dbReference type="PANTHER" id="PTHR35867">
    <property type="entry name" value="PROTEIN RSEC"/>
    <property type="match status" value="1"/>
</dbReference>
<evidence type="ECO:0000256" key="1">
    <source>
        <dbReference type="SAM" id="Phobius"/>
    </source>
</evidence>
<reference evidence="2 4" key="1">
    <citation type="journal article" date="2016" name="Genome Announc.">
        <title>Complete Genome Sequence of the Amino Acid-Fermenting Clostridium propionicum X2 (DSM 1682).</title>
        <authorList>
            <person name="Poehlein A."/>
            <person name="Schlien K."/>
            <person name="Chowdhury N.P."/>
            <person name="Gottschalk G."/>
            <person name="Buckel W."/>
            <person name="Daniel R."/>
        </authorList>
    </citation>
    <scope>NUCLEOTIDE SEQUENCE [LARGE SCALE GENOMIC DNA]</scope>
    <source>
        <strain evidence="2 4">X2</strain>
    </source>
</reference>
<dbReference type="EMBL" id="CP014223">
    <property type="protein sequence ID" value="AMJ41934.1"/>
    <property type="molecule type" value="Genomic_DNA"/>
</dbReference>
<name>A0A0X8VDC8_ANAPI</name>
<dbReference type="Proteomes" id="UP000068026">
    <property type="component" value="Chromosome"/>
</dbReference>
<dbReference type="AlphaFoldDB" id="A0A0X8VDC8"/>
<sequence>MKGLVTQESGNMVKVHIIRQEACGHCKACFSGHIEQDMDIEAKNLCDAEVGDWVELELQDNAFLKAILISYGIPMIGFFIGLFFGYFVVSPLVSLPESLISFTLGIVGVLISFAWIKSQNSRWENGKYLPLAVRLTSEGYGQ</sequence>
<feature type="transmembrane region" description="Helical" evidence="1">
    <location>
        <begin position="66"/>
        <end position="87"/>
    </location>
</feature>